<dbReference type="PANTHER" id="PTHR13989">
    <property type="entry name" value="REPLICATION PROTEIN A-RELATED"/>
    <property type="match status" value="1"/>
</dbReference>
<dbReference type="GO" id="GO:0003677">
    <property type="term" value="F:DNA binding"/>
    <property type="evidence" value="ECO:0007669"/>
    <property type="project" value="UniProtKB-KW"/>
</dbReference>
<dbReference type="Proteomes" id="UP000276215">
    <property type="component" value="Unassembled WGS sequence"/>
</dbReference>
<evidence type="ECO:0000256" key="5">
    <source>
        <dbReference type="ARBA" id="ARBA00022895"/>
    </source>
</evidence>
<feature type="domain" description="CST complex subunit Stn1 N-terminal" evidence="10">
    <location>
        <begin position="8"/>
        <end position="194"/>
    </location>
</feature>
<dbReference type="STRING" id="1336337.A0A3N4JZY6"/>
<evidence type="ECO:0000256" key="3">
    <source>
        <dbReference type="ARBA" id="ARBA00017411"/>
    </source>
</evidence>
<feature type="region of interest" description="Disordered" evidence="9">
    <location>
        <begin position="176"/>
        <end position="221"/>
    </location>
</feature>
<dbReference type="PANTHER" id="PTHR13989:SF33">
    <property type="entry name" value="CST COMPLEX SUBUNIT STN1"/>
    <property type="match status" value="1"/>
</dbReference>
<dbReference type="GO" id="GO:0005634">
    <property type="term" value="C:nucleus"/>
    <property type="evidence" value="ECO:0007669"/>
    <property type="project" value="UniProtKB-SubCell"/>
</dbReference>
<comment type="subcellular location">
    <subcellularLocation>
        <location evidence="2">Chromosome</location>
        <location evidence="2">Telomere</location>
    </subcellularLocation>
    <subcellularLocation>
        <location evidence="1">Nucleus</location>
    </subcellularLocation>
</comment>
<reference evidence="11 12" key="1">
    <citation type="journal article" date="2018" name="Nat. Ecol. Evol.">
        <title>Pezizomycetes genomes reveal the molecular basis of ectomycorrhizal truffle lifestyle.</title>
        <authorList>
            <person name="Murat C."/>
            <person name="Payen T."/>
            <person name="Noel B."/>
            <person name="Kuo A."/>
            <person name="Morin E."/>
            <person name="Chen J."/>
            <person name="Kohler A."/>
            <person name="Krizsan K."/>
            <person name="Balestrini R."/>
            <person name="Da Silva C."/>
            <person name="Montanini B."/>
            <person name="Hainaut M."/>
            <person name="Levati E."/>
            <person name="Barry K.W."/>
            <person name="Belfiori B."/>
            <person name="Cichocki N."/>
            <person name="Clum A."/>
            <person name="Dockter R.B."/>
            <person name="Fauchery L."/>
            <person name="Guy J."/>
            <person name="Iotti M."/>
            <person name="Le Tacon F."/>
            <person name="Lindquist E.A."/>
            <person name="Lipzen A."/>
            <person name="Malagnac F."/>
            <person name="Mello A."/>
            <person name="Molinier V."/>
            <person name="Miyauchi S."/>
            <person name="Poulain J."/>
            <person name="Riccioni C."/>
            <person name="Rubini A."/>
            <person name="Sitrit Y."/>
            <person name="Splivallo R."/>
            <person name="Traeger S."/>
            <person name="Wang M."/>
            <person name="Zifcakova L."/>
            <person name="Wipf D."/>
            <person name="Zambonelli A."/>
            <person name="Paolocci F."/>
            <person name="Nowrousian M."/>
            <person name="Ottonello S."/>
            <person name="Baldrian P."/>
            <person name="Spatafora J.W."/>
            <person name="Henrissat B."/>
            <person name="Nagy L.G."/>
            <person name="Aury J.M."/>
            <person name="Wincker P."/>
            <person name="Grigoriev I.V."/>
            <person name="Bonfante P."/>
            <person name="Martin F.M."/>
        </authorList>
    </citation>
    <scope>NUCLEOTIDE SEQUENCE [LARGE SCALE GENOMIC DNA]</scope>
    <source>
        <strain evidence="11 12">120613-1</strain>
    </source>
</reference>
<evidence type="ECO:0000256" key="2">
    <source>
        <dbReference type="ARBA" id="ARBA00004574"/>
    </source>
</evidence>
<dbReference type="InterPro" id="IPR012340">
    <property type="entry name" value="NA-bd_OB-fold"/>
</dbReference>
<protein>
    <recommendedName>
        <fullName evidence="3">CST complex subunit STN1</fullName>
    </recommendedName>
    <alternativeName>
        <fullName evidence="8">Suppressor of cdc thirteen homolog</fullName>
    </alternativeName>
</protein>
<accession>A0A3N4JZY6</accession>
<keyword evidence="4" id="KW-0158">Chromosome</keyword>
<dbReference type="GO" id="GO:0000781">
    <property type="term" value="C:chromosome, telomeric region"/>
    <property type="evidence" value="ECO:0007669"/>
    <property type="project" value="UniProtKB-SubCell"/>
</dbReference>
<evidence type="ECO:0000256" key="4">
    <source>
        <dbReference type="ARBA" id="ARBA00022454"/>
    </source>
</evidence>
<keyword evidence="5" id="KW-0779">Telomere</keyword>
<evidence type="ECO:0000259" key="10">
    <source>
        <dbReference type="Pfam" id="PF10451"/>
    </source>
</evidence>
<dbReference type="SUPFAM" id="SSF50249">
    <property type="entry name" value="Nucleic acid-binding proteins"/>
    <property type="match status" value="1"/>
</dbReference>
<keyword evidence="7" id="KW-0539">Nucleus</keyword>
<evidence type="ECO:0000256" key="6">
    <source>
        <dbReference type="ARBA" id="ARBA00023125"/>
    </source>
</evidence>
<keyword evidence="12" id="KW-1185">Reference proteome</keyword>
<dbReference type="CDD" id="cd03524">
    <property type="entry name" value="RPA2_OBF_family"/>
    <property type="match status" value="1"/>
</dbReference>
<name>A0A3N4JZY6_9PEZI</name>
<sequence>MTATPPAESLSFYPRFLFSHSPTYNQWARLTAKDIHEGLHQRRGFEGQDVWFYTNHPIRWVRIVGIVVAYDDMEKMVCITVDDGSGYLMDLIAWKGKPPEGKKPKFSFDGLKNVSLHSIIKAKGSVGEFRGNKQLLLRRIEVLHDTNSEVDAWAETIKFKKNVLSKPWYLTEERRAAEAKAEEERKLEEERRSDERKLRKEKERRSDERKLRKEKELENAL</sequence>
<evidence type="ECO:0000256" key="8">
    <source>
        <dbReference type="ARBA" id="ARBA00030039"/>
    </source>
</evidence>
<dbReference type="EMBL" id="ML120367">
    <property type="protein sequence ID" value="RPB02502.1"/>
    <property type="molecule type" value="Genomic_DNA"/>
</dbReference>
<dbReference type="Pfam" id="PF10451">
    <property type="entry name" value="Stn1"/>
    <property type="match status" value="1"/>
</dbReference>
<organism evidence="11 12">
    <name type="scientific">Choiromyces venosus 120613-1</name>
    <dbReference type="NCBI Taxonomy" id="1336337"/>
    <lineage>
        <taxon>Eukaryota</taxon>
        <taxon>Fungi</taxon>
        <taxon>Dikarya</taxon>
        <taxon>Ascomycota</taxon>
        <taxon>Pezizomycotina</taxon>
        <taxon>Pezizomycetes</taxon>
        <taxon>Pezizales</taxon>
        <taxon>Tuberaceae</taxon>
        <taxon>Choiromyces</taxon>
    </lineage>
</organism>
<keyword evidence="6" id="KW-0238">DNA-binding</keyword>
<evidence type="ECO:0000256" key="7">
    <source>
        <dbReference type="ARBA" id="ARBA00023242"/>
    </source>
</evidence>
<dbReference type="AlphaFoldDB" id="A0A3N4JZY6"/>
<proteinExistence type="predicted"/>
<feature type="non-terminal residue" evidence="11">
    <location>
        <position position="221"/>
    </location>
</feature>
<dbReference type="InterPro" id="IPR018856">
    <property type="entry name" value="Stn1_N"/>
</dbReference>
<evidence type="ECO:0000256" key="9">
    <source>
        <dbReference type="SAM" id="MobiDB-lite"/>
    </source>
</evidence>
<evidence type="ECO:0000313" key="12">
    <source>
        <dbReference type="Proteomes" id="UP000276215"/>
    </source>
</evidence>
<evidence type="ECO:0000313" key="11">
    <source>
        <dbReference type="EMBL" id="RPB02502.1"/>
    </source>
</evidence>
<dbReference type="InterPro" id="IPR040260">
    <property type="entry name" value="RFA2-like"/>
</dbReference>
<dbReference type="Gene3D" id="2.40.50.140">
    <property type="entry name" value="Nucleic acid-binding proteins"/>
    <property type="match status" value="1"/>
</dbReference>
<dbReference type="OrthoDB" id="77828at2759"/>
<evidence type="ECO:0000256" key="1">
    <source>
        <dbReference type="ARBA" id="ARBA00004123"/>
    </source>
</evidence>
<gene>
    <name evidence="11" type="ORF">L873DRAFT_1588772</name>
</gene>